<evidence type="ECO:0000256" key="2">
    <source>
        <dbReference type="ARBA" id="ARBA00022448"/>
    </source>
</evidence>
<dbReference type="InterPro" id="IPR007387">
    <property type="entry name" value="TRAP_DctQ"/>
</dbReference>
<evidence type="ECO:0000256" key="3">
    <source>
        <dbReference type="ARBA" id="ARBA00022475"/>
    </source>
</evidence>
<feature type="transmembrane region" description="Helical" evidence="9">
    <location>
        <begin position="133"/>
        <end position="155"/>
    </location>
</feature>
<gene>
    <name evidence="11" type="ORF">DT065_04180</name>
</gene>
<dbReference type="PANTHER" id="PTHR35011:SF2">
    <property type="entry name" value="2,3-DIKETO-L-GULONATE TRAP TRANSPORTER SMALL PERMEASE PROTEIN YIAM"/>
    <property type="match status" value="1"/>
</dbReference>
<dbReference type="EMBL" id="CP031092">
    <property type="protein sequence ID" value="AXF55295.1"/>
    <property type="molecule type" value="Genomic_DNA"/>
</dbReference>
<keyword evidence="5 9" id="KW-0812">Transmembrane</keyword>
<dbReference type="Proteomes" id="UP000252100">
    <property type="component" value="Chromosome"/>
</dbReference>
<reference evidence="11 12" key="1">
    <citation type="journal article" date="2018" name="J. Microbiol.">
        <title>Salicibibacter kimchii gen. nov., sp. nov., a moderately halophilic and alkalitolerant bacterium in the family Bacillaceae, isolated from kimchi.</title>
        <authorList>
            <person name="Jang J.Y."/>
            <person name="Oh Y.J."/>
            <person name="Lim S.K."/>
            <person name="Park H.K."/>
            <person name="Lee C."/>
            <person name="Kim J.Y."/>
            <person name="Lee M.A."/>
            <person name="Choi H.J."/>
        </authorList>
    </citation>
    <scope>NUCLEOTIDE SEQUENCE [LARGE SCALE GENOMIC DNA]</scope>
    <source>
        <strain evidence="11 12">NKC1-1</strain>
    </source>
</reference>
<comment type="similarity">
    <text evidence="8">Belongs to the TRAP transporter small permease family.</text>
</comment>
<dbReference type="GO" id="GO:0022857">
    <property type="term" value="F:transmembrane transporter activity"/>
    <property type="evidence" value="ECO:0007669"/>
    <property type="project" value="TreeGrafter"/>
</dbReference>
<evidence type="ECO:0000256" key="1">
    <source>
        <dbReference type="ARBA" id="ARBA00004429"/>
    </source>
</evidence>
<dbReference type="AlphaFoldDB" id="A0A345BWG4"/>
<keyword evidence="2" id="KW-0813">Transport</keyword>
<protein>
    <submittedName>
        <fullName evidence="11">TRAP transporter small permease</fullName>
    </submittedName>
</protein>
<comment type="subcellular location">
    <subcellularLocation>
        <location evidence="1">Cell inner membrane</location>
        <topology evidence="1">Multi-pass membrane protein</topology>
    </subcellularLocation>
</comment>
<sequence length="177" mass="19867">MIFVRIVDWINKQMSRLIGLSLLVMTIVIFLQVMTRFVFTAVDIYISIPWAEELARYLMIWIVFIGGALATRHAKLIAVDALVFAVPKVPGKLIKIFAHILSLLFYVCLLIIGIQWANIGLTVRAPVMGFSMIYVYLAMAVGAGLMILNTITLFIDTALNKKDIRDPTSNEVNTPNH</sequence>
<evidence type="ECO:0000313" key="12">
    <source>
        <dbReference type="Proteomes" id="UP000252100"/>
    </source>
</evidence>
<evidence type="ECO:0000256" key="7">
    <source>
        <dbReference type="ARBA" id="ARBA00023136"/>
    </source>
</evidence>
<name>A0A345BWG4_9BACI</name>
<accession>A0A345BWG4</accession>
<keyword evidence="12" id="KW-1185">Reference proteome</keyword>
<dbReference type="PANTHER" id="PTHR35011">
    <property type="entry name" value="2,3-DIKETO-L-GULONATE TRAP TRANSPORTER SMALL PERMEASE PROTEIN YIAM"/>
    <property type="match status" value="1"/>
</dbReference>
<feature type="transmembrane region" description="Helical" evidence="9">
    <location>
        <begin position="58"/>
        <end position="84"/>
    </location>
</feature>
<keyword evidence="3" id="KW-1003">Cell membrane</keyword>
<evidence type="ECO:0000256" key="9">
    <source>
        <dbReference type="SAM" id="Phobius"/>
    </source>
</evidence>
<dbReference type="Pfam" id="PF04290">
    <property type="entry name" value="DctQ"/>
    <property type="match status" value="1"/>
</dbReference>
<keyword evidence="7 9" id="KW-0472">Membrane</keyword>
<feature type="domain" description="Tripartite ATP-independent periplasmic transporters DctQ component" evidence="10">
    <location>
        <begin position="25"/>
        <end position="156"/>
    </location>
</feature>
<evidence type="ECO:0000256" key="4">
    <source>
        <dbReference type="ARBA" id="ARBA00022519"/>
    </source>
</evidence>
<proteinExistence type="inferred from homology"/>
<evidence type="ECO:0000313" key="11">
    <source>
        <dbReference type="EMBL" id="AXF55295.1"/>
    </source>
</evidence>
<keyword evidence="4" id="KW-0997">Cell inner membrane</keyword>
<keyword evidence="6 9" id="KW-1133">Transmembrane helix</keyword>
<evidence type="ECO:0000256" key="8">
    <source>
        <dbReference type="ARBA" id="ARBA00038436"/>
    </source>
</evidence>
<dbReference type="KEGG" id="rue:DT065_04180"/>
<dbReference type="GO" id="GO:0005886">
    <property type="term" value="C:plasma membrane"/>
    <property type="evidence" value="ECO:0007669"/>
    <property type="project" value="UniProtKB-SubCell"/>
</dbReference>
<evidence type="ECO:0000256" key="6">
    <source>
        <dbReference type="ARBA" id="ARBA00022989"/>
    </source>
</evidence>
<feature type="transmembrane region" description="Helical" evidence="9">
    <location>
        <begin position="96"/>
        <end position="121"/>
    </location>
</feature>
<evidence type="ECO:0000256" key="5">
    <source>
        <dbReference type="ARBA" id="ARBA00022692"/>
    </source>
</evidence>
<dbReference type="GO" id="GO:0015740">
    <property type="term" value="P:C4-dicarboxylate transport"/>
    <property type="evidence" value="ECO:0007669"/>
    <property type="project" value="TreeGrafter"/>
</dbReference>
<feature type="transmembrane region" description="Helical" evidence="9">
    <location>
        <begin position="20"/>
        <end position="46"/>
    </location>
</feature>
<evidence type="ECO:0000259" key="10">
    <source>
        <dbReference type="Pfam" id="PF04290"/>
    </source>
</evidence>
<dbReference type="InterPro" id="IPR055348">
    <property type="entry name" value="DctQ"/>
</dbReference>
<organism evidence="11 12">
    <name type="scientific">Salicibibacter kimchii</name>
    <dbReference type="NCBI Taxonomy" id="2099786"/>
    <lineage>
        <taxon>Bacteria</taxon>
        <taxon>Bacillati</taxon>
        <taxon>Bacillota</taxon>
        <taxon>Bacilli</taxon>
        <taxon>Bacillales</taxon>
        <taxon>Bacillaceae</taxon>
        <taxon>Salicibibacter</taxon>
    </lineage>
</organism>